<accession>A0A1B0A5E8</accession>
<reference evidence="2" key="1">
    <citation type="submission" date="2014-03" db="EMBL/GenBank/DDBJ databases">
        <authorList>
            <person name="Aksoy S."/>
            <person name="Warren W."/>
            <person name="Wilson R.K."/>
        </authorList>
    </citation>
    <scope>NUCLEOTIDE SEQUENCE [LARGE SCALE GENOMIC DNA]</scope>
    <source>
        <strain evidence="2">IAEA</strain>
    </source>
</reference>
<dbReference type="Proteomes" id="UP000092445">
    <property type="component" value="Unassembled WGS sequence"/>
</dbReference>
<dbReference type="VEuPathDB" id="VectorBase:GPAI035006"/>
<evidence type="ECO:0000313" key="1">
    <source>
        <dbReference type="EnsemblMetazoa" id="GPAI035006-PA"/>
    </source>
</evidence>
<dbReference type="EnsemblMetazoa" id="GPAI035006-RA">
    <property type="protein sequence ID" value="GPAI035006-PA"/>
    <property type="gene ID" value="GPAI035006"/>
</dbReference>
<dbReference type="AlphaFoldDB" id="A0A1B0A5E8"/>
<keyword evidence="2" id="KW-1185">Reference proteome</keyword>
<name>A0A1B0A5E8_GLOPL</name>
<sequence>MASLERSMTLALRIERLQVATAGRQLLKNNYMRMKRGFNKYPKNNYESTIQVSQGILQYEKTNKDSTAALQKPEDLLTHHEISIKKDWQPSTSIQADGHIVWSHPYTGDHNYGYDPDKTDVHILSQSPASLANYHHHHHAGSVFSNDLPAGNILESLKLHTNALRDSEVSKNIGRRKVNDNIDFNNAFRKQNTKGSYRWYCVTVKLKCYK</sequence>
<evidence type="ECO:0000313" key="2">
    <source>
        <dbReference type="Proteomes" id="UP000092445"/>
    </source>
</evidence>
<organism evidence="1 2">
    <name type="scientific">Glossina pallidipes</name>
    <name type="common">Tsetse fly</name>
    <dbReference type="NCBI Taxonomy" id="7398"/>
    <lineage>
        <taxon>Eukaryota</taxon>
        <taxon>Metazoa</taxon>
        <taxon>Ecdysozoa</taxon>
        <taxon>Arthropoda</taxon>
        <taxon>Hexapoda</taxon>
        <taxon>Insecta</taxon>
        <taxon>Pterygota</taxon>
        <taxon>Neoptera</taxon>
        <taxon>Endopterygota</taxon>
        <taxon>Diptera</taxon>
        <taxon>Brachycera</taxon>
        <taxon>Muscomorpha</taxon>
        <taxon>Hippoboscoidea</taxon>
        <taxon>Glossinidae</taxon>
        <taxon>Glossina</taxon>
    </lineage>
</organism>
<proteinExistence type="predicted"/>
<protein>
    <submittedName>
        <fullName evidence="1">Uncharacterized protein</fullName>
    </submittedName>
</protein>
<reference evidence="1" key="2">
    <citation type="submission" date="2020-05" db="UniProtKB">
        <authorList>
            <consortium name="EnsemblMetazoa"/>
        </authorList>
    </citation>
    <scope>IDENTIFICATION</scope>
    <source>
        <strain evidence="1">IAEA</strain>
    </source>
</reference>